<keyword evidence="1" id="KW-0539">Nucleus</keyword>
<dbReference type="CDD" id="cd12148">
    <property type="entry name" value="fungal_TF_MHR"/>
    <property type="match status" value="1"/>
</dbReference>
<dbReference type="EMBL" id="KL647405">
    <property type="protein sequence ID" value="KEY74978.1"/>
    <property type="molecule type" value="Genomic_DNA"/>
</dbReference>
<dbReference type="SMART" id="SM00906">
    <property type="entry name" value="Fungal_trans"/>
    <property type="match status" value="1"/>
</dbReference>
<organism evidence="4 5">
    <name type="scientific">Stachybotrys chartarum (strain CBS 109288 / IBT 7711)</name>
    <name type="common">Toxic black mold</name>
    <name type="synonym">Stilbospora chartarum</name>
    <dbReference type="NCBI Taxonomy" id="1280523"/>
    <lineage>
        <taxon>Eukaryota</taxon>
        <taxon>Fungi</taxon>
        <taxon>Dikarya</taxon>
        <taxon>Ascomycota</taxon>
        <taxon>Pezizomycotina</taxon>
        <taxon>Sordariomycetes</taxon>
        <taxon>Hypocreomycetidae</taxon>
        <taxon>Hypocreales</taxon>
        <taxon>Stachybotryaceae</taxon>
        <taxon>Stachybotrys</taxon>
    </lineage>
</organism>
<dbReference type="PANTHER" id="PTHR46910">
    <property type="entry name" value="TRANSCRIPTION FACTOR PDR1"/>
    <property type="match status" value="1"/>
</dbReference>
<feature type="compositionally biased region" description="Low complexity" evidence="2">
    <location>
        <begin position="69"/>
        <end position="82"/>
    </location>
</feature>
<dbReference type="PANTHER" id="PTHR46910:SF13">
    <property type="entry name" value="SPECIFIC TRANSCRIPTION FACTOR, PUTATIVE (AFU_ORTHOLOGUE AFUA_4G06190)-RELATED"/>
    <property type="match status" value="1"/>
</dbReference>
<dbReference type="InterPro" id="IPR007219">
    <property type="entry name" value="XnlR_reg_dom"/>
</dbReference>
<feature type="non-terminal residue" evidence="4">
    <location>
        <position position="1"/>
    </location>
</feature>
<accession>A0A084BBP9</accession>
<feature type="region of interest" description="Disordered" evidence="2">
    <location>
        <begin position="29"/>
        <end position="91"/>
    </location>
</feature>
<evidence type="ECO:0000256" key="2">
    <source>
        <dbReference type="SAM" id="MobiDB-lite"/>
    </source>
</evidence>
<feature type="compositionally biased region" description="Polar residues" evidence="2">
    <location>
        <begin position="39"/>
        <end position="68"/>
    </location>
</feature>
<dbReference type="GO" id="GO:0003677">
    <property type="term" value="F:DNA binding"/>
    <property type="evidence" value="ECO:0007669"/>
    <property type="project" value="InterPro"/>
</dbReference>
<keyword evidence="5" id="KW-1185">Reference proteome</keyword>
<dbReference type="HOGENOM" id="CLU_008828_3_0_1"/>
<sequence>TLTPSSAHDGHEALLELVSNLQSQLDGLASRVGPRRGSETTTSQAQSGSELRSGSRTSRSTFQIQQVPSRSTSASISASRSTGQRFCGPTSPEYSLNVAQMKLRQGNTTATSPRRTEMASIEDEALSDDEAEQGVSEGHISVGANVALPMRRTYPQHLFQIFSIVDISQAARLLQVYQDVIGELHPFVDIKDLAGRLPVWYARCDRDAGVGIESLDGADEGQLVLTNLALAIALRAETTSFGPHETRIVQSNVESIISAKLMSPASSIKDVEAVLMAALYHYFQDVARSAWRMCGLAGNMLRELGFHRRDVIEHFLHSDAARQEAGILIGSVLILDRQFSATTGLPSHFDNSSFEVLPISRSDTPYLKSMLSFIQISDKFNEPISSAARGEWHDDEDGFEVMDFQIEQWRKKSVGPFTMDKVASWTSDASSRPPSWAILLNLRAASVRSLLWRPWFFHSSRIEVVKERLGPALELVANTMQILSVLNTTSDVYRKQNKTALLPTLPVEFGRTVSRVYRIAVTLARNYTRISQASRRLHKRLLEIGETLKSLRMVADDRLAETGHGSSGQATKRTPLRSGHGLAWQNPFGGQPGGAAYVHPAEGMQDTANTHGFGLTAAPDSDMQLGWAESLLWDWQGGGVGLFGVPGEGI</sequence>
<dbReference type="AlphaFoldDB" id="A0A084BBP9"/>
<name>A0A084BBP9_STACB</name>
<dbReference type="InterPro" id="IPR050987">
    <property type="entry name" value="AtrR-like"/>
</dbReference>
<evidence type="ECO:0000259" key="3">
    <source>
        <dbReference type="SMART" id="SM00906"/>
    </source>
</evidence>
<dbReference type="GO" id="GO:0006351">
    <property type="term" value="P:DNA-templated transcription"/>
    <property type="evidence" value="ECO:0007669"/>
    <property type="project" value="InterPro"/>
</dbReference>
<dbReference type="GO" id="GO:0003700">
    <property type="term" value="F:DNA-binding transcription factor activity"/>
    <property type="evidence" value="ECO:0007669"/>
    <property type="project" value="InterPro"/>
</dbReference>
<gene>
    <name evidence="4" type="ORF">S7711_01325</name>
</gene>
<dbReference type="Pfam" id="PF04082">
    <property type="entry name" value="Fungal_trans"/>
    <property type="match status" value="1"/>
</dbReference>
<protein>
    <recommendedName>
        <fullName evidence="3">Xylanolytic transcriptional activator regulatory domain-containing protein</fullName>
    </recommendedName>
</protein>
<feature type="domain" description="Xylanolytic transcriptional activator regulatory" evidence="3">
    <location>
        <begin position="290"/>
        <end position="364"/>
    </location>
</feature>
<evidence type="ECO:0000313" key="5">
    <source>
        <dbReference type="Proteomes" id="UP000028045"/>
    </source>
</evidence>
<dbReference type="Proteomes" id="UP000028045">
    <property type="component" value="Unassembled WGS sequence"/>
</dbReference>
<dbReference type="GO" id="GO:0008270">
    <property type="term" value="F:zinc ion binding"/>
    <property type="evidence" value="ECO:0007669"/>
    <property type="project" value="InterPro"/>
</dbReference>
<reference evidence="4 5" key="1">
    <citation type="journal article" date="2014" name="BMC Genomics">
        <title>Comparative genome sequencing reveals chemotype-specific gene clusters in the toxigenic black mold Stachybotrys.</title>
        <authorList>
            <person name="Semeiks J."/>
            <person name="Borek D."/>
            <person name="Otwinowski Z."/>
            <person name="Grishin N.V."/>
        </authorList>
    </citation>
    <scope>NUCLEOTIDE SEQUENCE [LARGE SCALE GENOMIC DNA]</scope>
    <source>
        <strain evidence="5">CBS 109288 / IBT 7711</strain>
    </source>
</reference>
<proteinExistence type="predicted"/>
<dbReference type="OrthoDB" id="2123952at2759"/>
<evidence type="ECO:0000313" key="4">
    <source>
        <dbReference type="EMBL" id="KEY74978.1"/>
    </source>
</evidence>
<evidence type="ECO:0000256" key="1">
    <source>
        <dbReference type="ARBA" id="ARBA00023242"/>
    </source>
</evidence>